<evidence type="ECO:0000256" key="3">
    <source>
        <dbReference type="ARBA" id="ARBA00022737"/>
    </source>
</evidence>
<keyword evidence="2" id="KW-0479">Metal-binding</keyword>
<evidence type="ECO:0000313" key="17">
    <source>
        <dbReference type="Proteomes" id="UP000000599"/>
    </source>
</evidence>
<feature type="domain" description="C2H2-type" evidence="15">
    <location>
        <begin position="85"/>
        <end position="108"/>
    </location>
</feature>
<evidence type="ECO:0000256" key="6">
    <source>
        <dbReference type="ARBA" id="ARBA00023015"/>
    </source>
</evidence>
<evidence type="ECO:0000259" key="15">
    <source>
        <dbReference type="PROSITE" id="PS50157"/>
    </source>
</evidence>
<dbReference type="GO" id="GO:0008270">
    <property type="term" value="F:zinc ion binding"/>
    <property type="evidence" value="ECO:0007669"/>
    <property type="project" value="UniProtKB-KW"/>
</dbReference>
<evidence type="ECO:0000256" key="1">
    <source>
        <dbReference type="ARBA" id="ARBA00004123"/>
    </source>
</evidence>
<dbReference type="FunCoup" id="Q6BUY9">
    <property type="interactions" value="44"/>
</dbReference>
<dbReference type="FunFam" id="3.30.160.60:FF:000100">
    <property type="entry name" value="Zinc finger 45-like"/>
    <property type="match status" value="1"/>
</dbReference>
<comment type="subcellular location">
    <subcellularLocation>
        <location evidence="1">Nucleus</location>
    </subcellularLocation>
</comment>
<protein>
    <recommendedName>
        <fullName evidence="12">Transcription factor IIIA</fullName>
    </recommendedName>
    <alternativeName>
        <fullName evidence="11">pH-response transcription factor pacC/RIM101</fullName>
    </alternativeName>
</protein>
<keyword evidence="7" id="KW-0238">DNA-binding</keyword>
<feature type="domain" description="C2H2-type" evidence="15">
    <location>
        <begin position="23"/>
        <end position="52"/>
    </location>
</feature>
<dbReference type="Proteomes" id="UP000000599">
    <property type="component" value="Chromosome C"/>
</dbReference>
<keyword evidence="4 13" id="KW-0863">Zinc-finger</keyword>
<accession>Q6BUY9</accession>
<sequence>MESSETASVSSRASSSSARPKNYICDEPDCGKAYSKPSLLEQHKRSHTNERPFKCSETGCDKSFLRKSHLQAHLLSHEDQESKPFQCATCGKGVNTLQHLKRHEITHTKSFICTFEGCNESFYKHQSLRHHTLSVHEKKLLCNKCNKSFNRPYRLAQHNIKYHSDSPAYQCDHQGCFGNFMTWSALQLHIKTEHPKIKCPICGKGCVGKKGLRSHMNIHDEEKIVKLWNCNYCNIGKFVKKADLIDHYNTYHDRNLPDDLLKPIEREQLDKLLSEKDSTNIDFNTLEGLQSKGFVEVPSDEEKEENDYMSNGLQASHKSLNSLNLTLESGKASIVDLISNNYSKRKVPCPKKNCDRMFSRDYDLERHLKWHESHLKKIEAFLKSLESEEKVPDSNMHDKRLFPENDEPVMATKRHHAMESSDDDFELDDLIDEELKSIQAGQTASNNTTNVK</sequence>
<organism evidence="16 17">
    <name type="scientific">Debaryomyces hansenii (strain ATCC 36239 / CBS 767 / BCRC 21394 / JCM 1990 / NBRC 0083 / IGC 2968)</name>
    <name type="common">Yeast</name>
    <name type="synonym">Torulaspora hansenii</name>
    <dbReference type="NCBI Taxonomy" id="284592"/>
    <lineage>
        <taxon>Eukaryota</taxon>
        <taxon>Fungi</taxon>
        <taxon>Dikarya</taxon>
        <taxon>Ascomycota</taxon>
        <taxon>Saccharomycotina</taxon>
        <taxon>Pichiomycetes</taxon>
        <taxon>Debaryomycetaceae</taxon>
        <taxon>Debaryomyces</taxon>
    </lineage>
</organism>
<dbReference type="GeneID" id="2900813"/>
<dbReference type="RefSeq" id="XP_457980.2">
    <property type="nucleotide sequence ID" value="XM_457980.1"/>
</dbReference>
<proteinExistence type="inferred from homology"/>
<feature type="compositionally biased region" description="Low complexity" evidence="14">
    <location>
        <begin position="1"/>
        <end position="18"/>
    </location>
</feature>
<evidence type="ECO:0000256" key="4">
    <source>
        <dbReference type="ARBA" id="ARBA00022771"/>
    </source>
</evidence>
<comment type="similarity">
    <text evidence="10">Belongs to the pacC/RIM101 family.</text>
</comment>
<gene>
    <name evidence="16" type="ordered locus">DEHA2C06820g</name>
</gene>
<keyword evidence="8" id="KW-0804">Transcription</keyword>
<dbReference type="PROSITE" id="PS00028">
    <property type="entry name" value="ZINC_FINGER_C2H2_1"/>
    <property type="match status" value="7"/>
</dbReference>
<feature type="region of interest" description="Disordered" evidence="14">
    <location>
        <begin position="1"/>
        <end position="28"/>
    </location>
</feature>
<name>Q6BUY9_DEBHA</name>
<dbReference type="EMBL" id="CR382135">
    <property type="protein sequence ID" value="CAG86038.2"/>
    <property type="molecule type" value="Genomic_DNA"/>
</dbReference>
<dbReference type="GO" id="GO:0000981">
    <property type="term" value="F:DNA-binding transcription factor activity, RNA polymerase II-specific"/>
    <property type="evidence" value="ECO:0007669"/>
    <property type="project" value="UniProtKB-ARBA"/>
</dbReference>
<feature type="domain" description="C2H2-type" evidence="15">
    <location>
        <begin position="140"/>
        <end position="168"/>
    </location>
</feature>
<keyword evidence="5" id="KW-0862">Zinc</keyword>
<dbReference type="KEGG" id="dha:DEHA2C06820g"/>
<dbReference type="HOGENOM" id="CLU_044102_0_0_1"/>
<evidence type="ECO:0000256" key="8">
    <source>
        <dbReference type="ARBA" id="ARBA00023163"/>
    </source>
</evidence>
<feature type="domain" description="C2H2-type" evidence="15">
    <location>
        <begin position="347"/>
        <end position="376"/>
    </location>
</feature>
<dbReference type="VEuPathDB" id="FungiDB:DEHA2C06820g"/>
<dbReference type="GO" id="GO:0005634">
    <property type="term" value="C:nucleus"/>
    <property type="evidence" value="ECO:0007669"/>
    <property type="project" value="UniProtKB-SubCell"/>
</dbReference>
<evidence type="ECO:0000256" key="12">
    <source>
        <dbReference type="ARBA" id="ARBA00040434"/>
    </source>
</evidence>
<dbReference type="AlphaFoldDB" id="Q6BUY9"/>
<dbReference type="Pfam" id="PF00096">
    <property type="entry name" value="zf-C2H2"/>
    <property type="match status" value="5"/>
</dbReference>
<evidence type="ECO:0000256" key="2">
    <source>
        <dbReference type="ARBA" id="ARBA00022723"/>
    </source>
</evidence>
<dbReference type="GO" id="GO:0042791">
    <property type="term" value="P:5S class rRNA transcription by RNA polymerase III"/>
    <property type="evidence" value="ECO:0007669"/>
    <property type="project" value="EnsemblFungi"/>
</dbReference>
<keyword evidence="17" id="KW-1185">Reference proteome</keyword>
<dbReference type="GO" id="GO:0000978">
    <property type="term" value="F:RNA polymerase II cis-regulatory region sequence-specific DNA binding"/>
    <property type="evidence" value="ECO:0007669"/>
    <property type="project" value="TreeGrafter"/>
</dbReference>
<dbReference type="GO" id="GO:0001010">
    <property type="term" value="F:RNA polymerase II sequence-specific DNA-binding transcription factor recruiting activity"/>
    <property type="evidence" value="ECO:0007669"/>
    <property type="project" value="EnsemblFungi"/>
</dbReference>
<reference evidence="16 17" key="1">
    <citation type="journal article" date="2004" name="Nature">
        <title>Genome evolution in yeasts.</title>
        <authorList>
            <consortium name="Genolevures"/>
            <person name="Dujon B."/>
            <person name="Sherman D."/>
            <person name="Fischer G."/>
            <person name="Durrens P."/>
            <person name="Casaregola S."/>
            <person name="Lafontaine I."/>
            <person name="de Montigny J."/>
            <person name="Marck C."/>
            <person name="Neuveglise C."/>
            <person name="Talla E."/>
            <person name="Goffard N."/>
            <person name="Frangeul L."/>
            <person name="Aigle M."/>
            <person name="Anthouard V."/>
            <person name="Babour A."/>
            <person name="Barbe V."/>
            <person name="Barnay S."/>
            <person name="Blanchin S."/>
            <person name="Beckerich J.M."/>
            <person name="Beyne E."/>
            <person name="Bleykasten C."/>
            <person name="Boisrame A."/>
            <person name="Boyer J."/>
            <person name="Cattolico L."/>
            <person name="Confanioleri F."/>
            <person name="de Daruvar A."/>
            <person name="Despons L."/>
            <person name="Fabre E."/>
            <person name="Fairhead C."/>
            <person name="Ferry-Dumazet H."/>
            <person name="Groppi A."/>
            <person name="Hantraye F."/>
            <person name="Hennequin C."/>
            <person name="Jauniaux N."/>
            <person name="Joyet P."/>
            <person name="Kachouri R."/>
            <person name="Kerrest A."/>
            <person name="Koszul R."/>
            <person name="Lemaire M."/>
            <person name="Lesur I."/>
            <person name="Ma L."/>
            <person name="Muller H."/>
            <person name="Nicaud J.M."/>
            <person name="Nikolski M."/>
            <person name="Oztas S."/>
            <person name="Ozier-Kalogeropoulos O."/>
            <person name="Pellenz S."/>
            <person name="Potier S."/>
            <person name="Richard G.F."/>
            <person name="Straub M.L."/>
            <person name="Suleau A."/>
            <person name="Swennene D."/>
            <person name="Tekaia F."/>
            <person name="Wesolowski-Louvel M."/>
            <person name="Westhof E."/>
            <person name="Wirth B."/>
            <person name="Zeniou-Meyer M."/>
            <person name="Zivanovic I."/>
            <person name="Bolotin-Fukuhara M."/>
            <person name="Thierry A."/>
            <person name="Bouchier C."/>
            <person name="Caudron B."/>
            <person name="Scarpelli C."/>
            <person name="Gaillardin C."/>
            <person name="Weissenbach J."/>
            <person name="Wincker P."/>
            <person name="Souciet J.L."/>
        </authorList>
    </citation>
    <scope>NUCLEOTIDE SEQUENCE [LARGE SCALE GENOMIC DNA]</scope>
    <source>
        <strain evidence="17">ATCC 36239 / CBS 767 / BCRC 21394 / JCM 1990 / NBRC 0083 / IGC 2968</strain>
    </source>
</reference>
<feature type="domain" description="C2H2-type" evidence="15">
    <location>
        <begin position="53"/>
        <end position="82"/>
    </location>
</feature>
<dbReference type="PANTHER" id="PTHR23235">
    <property type="entry name" value="KRUEPPEL-LIKE TRANSCRIPTION FACTOR"/>
    <property type="match status" value="1"/>
</dbReference>
<evidence type="ECO:0000256" key="9">
    <source>
        <dbReference type="ARBA" id="ARBA00023242"/>
    </source>
</evidence>
<dbReference type="PANTHER" id="PTHR23235:SF120">
    <property type="entry name" value="KRUPPEL-LIKE FACTOR 15"/>
    <property type="match status" value="1"/>
</dbReference>
<dbReference type="InParanoid" id="Q6BUY9"/>
<dbReference type="OrthoDB" id="4748970at2759"/>
<feature type="domain" description="C2H2-type" evidence="15">
    <location>
        <begin position="111"/>
        <end position="136"/>
    </location>
</feature>
<keyword evidence="9" id="KW-0539">Nucleus</keyword>
<dbReference type="SMART" id="SM00355">
    <property type="entry name" value="ZnF_C2H2"/>
    <property type="match status" value="9"/>
</dbReference>
<keyword evidence="3" id="KW-0677">Repeat</keyword>
<dbReference type="SUPFAM" id="SSF57667">
    <property type="entry name" value="beta-beta-alpha zinc fingers"/>
    <property type="match status" value="4"/>
</dbReference>
<evidence type="ECO:0000256" key="5">
    <source>
        <dbReference type="ARBA" id="ARBA00022833"/>
    </source>
</evidence>
<dbReference type="InterPro" id="IPR013087">
    <property type="entry name" value="Znf_C2H2_type"/>
</dbReference>
<evidence type="ECO:0000256" key="11">
    <source>
        <dbReference type="ARBA" id="ARBA00039490"/>
    </source>
</evidence>
<keyword evidence="6" id="KW-0805">Transcription regulation</keyword>
<evidence type="ECO:0000256" key="7">
    <source>
        <dbReference type="ARBA" id="ARBA00023125"/>
    </source>
</evidence>
<evidence type="ECO:0000256" key="14">
    <source>
        <dbReference type="SAM" id="MobiDB-lite"/>
    </source>
</evidence>
<dbReference type="FunFam" id="3.30.160.60:FF:002391">
    <property type="entry name" value="Transcription factor IIIA"/>
    <property type="match status" value="1"/>
</dbReference>
<feature type="domain" description="C2H2-type" evidence="15">
    <location>
        <begin position="197"/>
        <end position="224"/>
    </location>
</feature>
<dbReference type="eggNOG" id="KOG1721">
    <property type="taxonomic scope" value="Eukaryota"/>
</dbReference>
<dbReference type="GO" id="GO:0001002">
    <property type="term" value="F:RNA polymerase III type 1 promoter sequence-specific DNA binding"/>
    <property type="evidence" value="ECO:0007669"/>
    <property type="project" value="EnsemblFungi"/>
</dbReference>
<dbReference type="FunFam" id="3.30.160.60:FF:000072">
    <property type="entry name" value="zinc finger protein 143 isoform X1"/>
    <property type="match status" value="1"/>
</dbReference>
<dbReference type="OMA" id="SFYKHPQ"/>
<dbReference type="STRING" id="284592.Q6BUY9"/>
<dbReference type="PROSITE" id="PS50157">
    <property type="entry name" value="ZINC_FINGER_C2H2_2"/>
    <property type="match status" value="7"/>
</dbReference>
<evidence type="ECO:0000313" key="16">
    <source>
        <dbReference type="EMBL" id="CAG86038.2"/>
    </source>
</evidence>
<dbReference type="InterPro" id="IPR036236">
    <property type="entry name" value="Znf_C2H2_sf"/>
</dbReference>
<dbReference type="Gene3D" id="3.30.160.60">
    <property type="entry name" value="Classic Zinc Finger"/>
    <property type="match status" value="5"/>
</dbReference>
<evidence type="ECO:0000256" key="10">
    <source>
        <dbReference type="ARBA" id="ARBA00038089"/>
    </source>
</evidence>
<evidence type="ECO:0000256" key="13">
    <source>
        <dbReference type="PROSITE-ProRule" id="PRU00042"/>
    </source>
</evidence>